<comment type="similarity">
    <text evidence="1">Belongs to the bacterial ribosomal protein bL9 family.</text>
</comment>
<keyword evidence="6" id="KW-1185">Reference proteome</keyword>
<dbReference type="Gene3D" id="3.40.5.10">
    <property type="entry name" value="Ribosomal protein L9, N-terminal domain"/>
    <property type="match status" value="1"/>
</dbReference>
<name>A0A015JTE1_RHIIW</name>
<gene>
    <name evidence="5" type="ORF">RirG_086150</name>
</gene>
<organism evidence="5 6">
    <name type="scientific">Rhizophagus irregularis (strain DAOM 197198w)</name>
    <name type="common">Glomus intraradices</name>
    <dbReference type="NCBI Taxonomy" id="1432141"/>
    <lineage>
        <taxon>Eukaryota</taxon>
        <taxon>Fungi</taxon>
        <taxon>Fungi incertae sedis</taxon>
        <taxon>Mucoromycota</taxon>
        <taxon>Glomeromycotina</taxon>
        <taxon>Glomeromycetes</taxon>
        <taxon>Glomerales</taxon>
        <taxon>Glomeraceae</taxon>
        <taxon>Rhizophagus</taxon>
    </lineage>
</organism>
<protein>
    <recommendedName>
        <fullName evidence="4">Ribosomal protein L9 domain-containing protein</fullName>
    </recommendedName>
</protein>
<keyword evidence="3" id="KW-0687">Ribonucleoprotein</keyword>
<dbReference type="STRING" id="1432141.A0A015JTE1"/>
<dbReference type="Pfam" id="PF01281">
    <property type="entry name" value="Ribosomal_L9_N"/>
    <property type="match status" value="1"/>
</dbReference>
<evidence type="ECO:0000259" key="4">
    <source>
        <dbReference type="Pfam" id="PF01281"/>
    </source>
</evidence>
<evidence type="ECO:0000256" key="1">
    <source>
        <dbReference type="ARBA" id="ARBA00010605"/>
    </source>
</evidence>
<proteinExistence type="inferred from homology"/>
<dbReference type="Proteomes" id="UP000022910">
    <property type="component" value="Unassembled WGS sequence"/>
</dbReference>
<dbReference type="SUPFAM" id="SSF55658">
    <property type="entry name" value="L9 N-domain-like"/>
    <property type="match status" value="1"/>
</dbReference>
<dbReference type="InterPro" id="IPR000244">
    <property type="entry name" value="Ribosomal_bL9"/>
</dbReference>
<dbReference type="OrthoDB" id="5555409at2759"/>
<accession>A0A015JTE1</accession>
<dbReference type="InterPro" id="IPR036935">
    <property type="entry name" value="Ribosomal_bL9_N_sf"/>
</dbReference>
<reference evidence="5 6" key="1">
    <citation type="submission" date="2014-02" db="EMBL/GenBank/DDBJ databases">
        <title>Single nucleus genome sequencing reveals high similarity among nuclei of an endomycorrhizal fungus.</title>
        <authorList>
            <person name="Lin K."/>
            <person name="Geurts R."/>
            <person name="Zhang Z."/>
            <person name="Limpens E."/>
            <person name="Saunders D.G."/>
            <person name="Mu D."/>
            <person name="Pang E."/>
            <person name="Cao H."/>
            <person name="Cha H."/>
            <person name="Lin T."/>
            <person name="Zhou Q."/>
            <person name="Shang Y."/>
            <person name="Li Y."/>
            <person name="Ivanov S."/>
            <person name="Sharma T."/>
            <person name="Velzen R.V."/>
            <person name="Ruijter N.D."/>
            <person name="Aanen D.K."/>
            <person name="Win J."/>
            <person name="Kamoun S."/>
            <person name="Bisseling T."/>
            <person name="Huang S."/>
        </authorList>
    </citation>
    <scope>NUCLEOTIDE SEQUENCE [LARGE SCALE GENOMIC DNA]</scope>
    <source>
        <strain evidence="6">DAOM197198w</strain>
    </source>
</reference>
<dbReference type="PANTHER" id="PTHR21368">
    <property type="entry name" value="50S RIBOSOMAL PROTEIN L9"/>
    <property type="match status" value="1"/>
</dbReference>
<keyword evidence="2" id="KW-0689">Ribosomal protein</keyword>
<evidence type="ECO:0000256" key="3">
    <source>
        <dbReference type="ARBA" id="ARBA00023274"/>
    </source>
</evidence>
<dbReference type="InterPro" id="IPR020070">
    <property type="entry name" value="Ribosomal_bL9_N"/>
</dbReference>
<evidence type="ECO:0000313" key="6">
    <source>
        <dbReference type="Proteomes" id="UP000022910"/>
    </source>
</evidence>
<dbReference type="GO" id="GO:0006412">
    <property type="term" value="P:translation"/>
    <property type="evidence" value="ECO:0007669"/>
    <property type="project" value="InterPro"/>
</dbReference>
<dbReference type="AlphaFoldDB" id="A0A015JTE1"/>
<dbReference type="GO" id="GO:1990904">
    <property type="term" value="C:ribonucleoprotein complex"/>
    <property type="evidence" value="ECO:0007669"/>
    <property type="project" value="UniProtKB-KW"/>
</dbReference>
<dbReference type="EMBL" id="JEMT01016565">
    <property type="protein sequence ID" value="EXX70580.1"/>
    <property type="molecule type" value="Genomic_DNA"/>
</dbReference>
<dbReference type="HOGENOM" id="CLU_1147702_0_0_1"/>
<evidence type="ECO:0000313" key="5">
    <source>
        <dbReference type="EMBL" id="EXX70580.1"/>
    </source>
</evidence>
<sequence>MSTLLSNRTLTTFRNAQIISNKSANLFVNLLDSKIFSRAVRYRKVSIELLEHVKNLGNEGNIVKVKPGYMRNDLYPNRKANYYIPTKGKNKLLQSEGPSQIHQISKGGQITLAVLGKSYVDKKNNAPKVLKYFKETQKKIAILNHIPSLTFECDLDGDANNPTELRNSVKLEDILNRIKSEYFISLNLDDIEFHETNSSEINRTGDYKCLFHFREIQHTISVKIIVKPSIGFQGTKNLSSDE</sequence>
<dbReference type="InterPro" id="IPR009027">
    <property type="entry name" value="Ribosomal_bL9/RNase_H1_N"/>
</dbReference>
<feature type="domain" description="Ribosomal protein L9" evidence="4">
    <location>
        <begin position="49"/>
        <end position="85"/>
    </location>
</feature>
<comment type="caution">
    <text evidence="5">The sequence shown here is derived from an EMBL/GenBank/DDBJ whole genome shotgun (WGS) entry which is preliminary data.</text>
</comment>
<dbReference type="GO" id="GO:0005840">
    <property type="term" value="C:ribosome"/>
    <property type="evidence" value="ECO:0007669"/>
    <property type="project" value="UniProtKB-KW"/>
</dbReference>
<evidence type="ECO:0000256" key="2">
    <source>
        <dbReference type="ARBA" id="ARBA00022980"/>
    </source>
</evidence>
<dbReference type="GO" id="GO:0003735">
    <property type="term" value="F:structural constituent of ribosome"/>
    <property type="evidence" value="ECO:0007669"/>
    <property type="project" value="InterPro"/>
</dbReference>